<feature type="region of interest" description="Disordered" evidence="1">
    <location>
        <begin position="33"/>
        <end position="60"/>
    </location>
</feature>
<sequence length="60" mass="6360">MATHLLFHVTTTEEPPMKPTTKVSFNSAAEAFLGAGPDDGSEVASKTPLKPSLESTRNTD</sequence>
<protein>
    <submittedName>
        <fullName evidence="2">Uncharacterized protein</fullName>
    </submittedName>
</protein>
<keyword evidence="3" id="KW-1185">Reference proteome</keyword>
<gene>
    <name evidence="2" type="ORF">CFIMG_005055RA</name>
</gene>
<comment type="caution">
    <text evidence="2">The sequence shown here is derived from an EMBL/GenBank/DDBJ whole genome shotgun (WGS) entry which is preliminary data.</text>
</comment>
<name>A0A2C5X6S4_9PEZI</name>
<evidence type="ECO:0000256" key="1">
    <source>
        <dbReference type="SAM" id="MobiDB-lite"/>
    </source>
</evidence>
<reference evidence="2 3" key="2">
    <citation type="journal article" date="2013" name="IMA Fungus">
        <title>IMA Genome-F 1: Ceratocystis fimbriata: Draft nuclear genome sequence for the plant pathogen, Ceratocystis fimbriata.</title>
        <authorList>
            <person name="Wilken P.M."/>
            <person name="Steenkamp E.T."/>
            <person name="Wingfield M.J."/>
            <person name="de Beer Z.W."/>
            <person name="Wingfield B.D."/>
        </authorList>
    </citation>
    <scope>NUCLEOTIDE SEQUENCE [LARGE SCALE GENOMIC DNA]</scope>
    <source>
        <strain evidence="2 3">CBS 114723</strain>
    </source>
</reference>
<dbReference type="AlphaFoldDB" id="A0A2C5X6S4"/>
<evidence type="ECO:0000313" key="2">
    <source>
        <dbReference type="EMBL" id="PHH53573.1"/>
    </source>
</evidence>
<dbReference type="Proteomes" id="UP000222788">
    <property type="component" value="Unassembled WGS sequence"/>
</dbReference>
<reference evidence="2 3" key="1">
    <citation type="journal article" date="2013" name="Fungal Biol.">
        <title>Analysis of microsatellite markers in the genome of the plant pathogen Ceratocystis fimbriata.</title>
        <authorList>
            <person name="Simpson M.C."/>
            <person name="Wilken P.M."/>
            <person name="Coetzee M.P."/>
            <person name="Wingfield M.J."/>
            <person name="Wingfield B.D."/>
        </authorList>
    </citation>
    <scope>NUCLEOTIDE SEQUENCE [LARGE SCALE GENOMIC DNA]</scope>
    <source>
        <strain evidence="2 3">CBS 114723</strain>
    </source>
</reference>
<dbReference type="EMBL" id="APWK03000041">
    <property type="protein sequence ID" value="PHH53573.1"/>
    <property type="molecule type" value="Genomic_DNA"/>
</dbReference>
<proteinExistence type="predicted"/>
<organism evidence="2 3">
    <name type="scientific">Ceratocystis fimbriata CBS 114723</name>
    <dbReference type="NCBI Taxonomy" id="1035309"/>
    <lineage>
        <taxon>Eukaryota</taxon>
        <taxon>Fungi</taxon>
        <taxon>Dikarya</taxon>
        <taxon>Ascomycota</taxon>
        <taxon>Pezizomycotina</taxon>
        <taxon>Sordariomycetes</taxon>
        <taxon>Hypocreomycetidae</taxon>
        <taxon>Microascales</taxon>
        <taxon>Ceratocystidaceae</taxon>
        <taxon>Ceratocystis</taxon>
    </lineage>
</organism>
<accession>A0A2C5X6S4</accession>
<evidence type="ECO:0000313" key="3">
    <source>
        <dbReference type="Proteomes" id="UP000222788"/>
    </source>
</evidence>